<dbReference type="Proteomes" id="UP000011514">
    <property type="component" value="Unassembled WGS sequence"/>
</dbReference>
<keyword evidence="1" id="KW-0472">Membrane</keyword>
<keyword evidence="3" id="KW-1185">Reference proteome</keyword>
<reference evidence="2 3" key="1">
    <citation type="journal article" date="2014" name="PLoS Genet.">
        <title>Phylogenetically driven sequencing of extremely halophilic archaea reveals strategies for static and dynamic osmo-response.</title>
        <authorList>
            <person name="Becker E.A."/>
            <person name="Seitzer P.M."/>
            <person name="Tritt A."/>
            <person name="Larsen D."/>
            <person name="Krusor M."/>
            <person name="Yao A.I."/>
            <person name="Wu D."/>
            <person name="Madern D."/>
            <person name="Eisen J.A."/>
            <person name="Darling A.E."/>
            <person name="Facciotti M.T."/>
        </authorList>
    </citation>
    <scope>NUCLEOTIDE SEQUENCE [LARGE SCALE GENOMIC DNA]</scope>
    <source>
        <strain evidence="2 3">DSM 1137</strain>
    </source>
</reference>
<accession>M0DTT9</accession>
<protein>
    <submittedName>
        <fullName evidence="2">Uncharacterized protein</fullName>
    </submittedName>
</protein>
<keyword evidence="1" id="KW-1133">Transmembrane helix</keyword>
<organism evidence="2 3">
    <name type="scientific">Halorubrum saccharovorum DSM 1137</name>
    <dbReference type="NCBI Taxonomy" id="1227484"/>
    <lineage>
        <taxon>Archaea</taxon>
        <taxon>Methanobacteriati</taxon>
        <taxon>Methanobacteriota</taxon>
        <taxon>Stenosarchaea group</taxon>
        <taxon>Halobacteria</taxon>
        <taxon>Halobacteriales</taxon>
        <taxon>Haloferacaceae</taxon>
        <taxon>Halorubrum</taxon>
    </lineage>
</organism>
<feature type="transmembrane region" description="Helical" evidence="1">
    <location>
        <begin position="40"/>
        <end position="58"/>
    </location>
</feature>
<sequence length="87" mass="9262">MRLDDALRESRAYRALRTLRRWADDSVVCSAVVDERVLKGLVAVFVVGSVLSVLASNLGAGVKFLSFLLVFAVLGGATARRLGPGGE</sequence>
<evidence type="ECO:0000313" key="3">
    <source>
        <dbReference type="Proteomes" id="UP000011514"/>
    </source>
</evidence>
<name>M0DTT9_9EURY</name>
<dbReference type="EMBL" id="AOJE01000058">
    <property type="protein sequence ID" value="ELZ38092.1"/>
    <property type="molecule type" value="Genomic_DNA"/>
</dbReference>
<evidence type="ECO:0000256" key="1">
    <source>
        <dbReference type="SAM" id="Phobius"/>
    </source>
</evidence>
<gene>
    <name evidence="2" type="ORF">C471_10926</name>
</gene>
<dbReference type="AlphaFoldDB" id="M0DTT9"/>
<dbReference type="STRING" id="1227484.C471_10926"/>
<proteinExistence type="predicted"/>
<dbReference type="RefSeq" id="WP_004048915.1">
    <property type="nucleotide sequence ID" value="NZ_AOJE01000058.1"/>
</dbReference>
<evidence type="ECO:0000313" key="2">
    <source>
        <dbReference type="EMBL" id="ELZ38092.1"/>
    </source>
</evidence>
<keyword evidence="1" id="KW-0812">Transmembrane</keyword>
<comment type="caution">
    <text evidence="2">The sequence shown here is derived from an EMBL/GenBank/DDBJ whole genome shotgun (WGS) entry which is preliminary data.</text>
</comment>